<dbReference type="Gene3D" id="1.50.40.10">
    <property type="entry name" value="Mitochondrial carrier domain"/>
    <property type="match status" value="1"/>
</dbReference>
<evidence type="ECO:0000256" key="9">
    <source>
        <dbReference type="RuleBase" id="RU000488"/>
    </source>
</evidence>
<evidence type="ECO:0000256" key="4">
    <source>
        <dbReference type="ARBA" id="ARBA00022692"/>
    </source>
</evidence>
<keyword evidence="7 8" id="KW-0472">Membrane</keyword>
<dbReference type="PANTHER" id="PTHR45667">
    <property type="entry name" value="S-ADENOSYLMETHIONINE MITOCHONDRIAL CARRIER PROTEIN"/>
    <property type="match status" value="1"/>
</dbReference>
<dbReference type="EMBL" id="CAUYUE010000001">
    <property type="protein sequence ID" value="CAK0736485.1"/>
    <property type="molecule type" value="Genomic_DNA"/>
</dbReference>
<evidence type="ECO:0000256" key="10">
    <source>
        <dbReference type="SAM" id="Phobius"/>
    </source>
</evidence>
<dbReference type="Pfam" id="PF00153">
    <property type="entry name" value="Mito_carr"/>
    <property type="match status" value="3"/>
</dbReference>
<evidence type="ECO:0000313" key="11">
    <source>
        <dbReference type="EMBL" id="CAK0736485.1"/>
    </source>
</evidence>
<dbReference type="InterPro" id="IPR018108">
    <property type="entry name" value="MCP_transmembrane"/>
</dbReference>
<evidence type="ECO:0000256" key="7">
    <source>
        <dbReference type="ARBA" id="ARBA00023136"/>
    </source>
</evidence>
<feature type="repeat" description="Solcar" evidence="8">
    <location>
        <begin position="179"/>
        <end position="263"/>
    </location>
</feature>
<evidence type="ECO:0000313" key="12">
    <source>
        <dbReference type="Proteomes" id="UP001314263"/>
    </source>
</evidence>
<dbReference type="Proteomes" id="UP001314263">
    <property type="component" value="Unassembled WGS sequence"/>
</dbReference>
<dbReference type="AlphaFoldDB" id="A0AAV1HR57"/>
<dbReference type="SUPFAM" id="SSF103506">
    <property type="entry name" value="Mitochondrial carrier"/>
    <property type="match status" value="1"/>
</dbReference>
<feature type="repeat" description="Solcar" evidence="8">
    <location>
        <begin position="271"/>
        <end position="363"/>
    </location>
</feature>
<keyword evidence="3 9" id="KW-0813">Transport</keyword>
<organism evidence="11 12">
    <name type="scientific">Coccomyxa viridis</name>
    <dbReference type="NCBI Taxonomy" id="1274662"/>
    <lineage>
        <taxon>Eukaryota</taxon>
        <taxon>Viridiplantae</taxon>
        <taxon>Chlorophyta</taxon>
        <taxon>core chlorophytes</taxon>
        <taxon>Trebouxiophyceae</taxon>
        <taxon>Trebouxiophyceae incertae sedis</taxon>
        <taxon>Coccomyxaceae</taxon>
        <taxon>Coccomyxa</taxon>
    </lineage>
</organism>
<keyword evidence="6 10" id="KW-1133">Transmembrane helix</keyword>
<keyword evidence="4 8" id="KW-0812">Transmembrane</keyword>
<evidence type="ECO:0000256" key="5">
    <source>
        <dbReference type="ARBA" id="ARBA00022737"/>
    </source>
</evidence>
<evidence type="ECO:0008006" key="13">
    <source>
        <dbReference type="Google" id="ProtNLM"/>
    </source>
</evidence>
<dbReference type="GO" id="GO:0016020">
    <property type="term" value="C:membrane"/>
    <property type="evidence" value="ECO:0007669"/>
    <property type="project" value="UniProtKB-SubCell"/>
</dbReference>
<feature type="transmembrane region" description="Helical" evidence="10">
    <location>
        <begin position="130"/>
        <end position="153"/>
    </location>
</feature>
<sequence length="387" mass="41825">MRVFTVGIMQPRSHSHRQDCSSNIRPRPRALLAASMVCAAAALTARPALRSMQEAKQQRHLRSKKPSRRWLNPLAVEALCGALGEMTQIFVLYPMDTLKIQCQAHSLGGRAAWALILSKNAGPRQLMRSMYAGCGSQVVCSAAIGAVYLVSFFELKQMFRRAGDRASASAAQSAESGRHDLLTAILPAATICSLLTSLIEAPLDMFRHRVQAGQIQGRILHSMGAAVRSNGLGALYSGHTAFLMQGLPYDVTELVTYSQLRAAKGPLRQMPTEMRDMLIGACAGAWAVVCSMPADCIKTRLELTATRSGGGILTSLALIMSTARGMVRQEGLKSMFVGMGPRLACAIPSAMLYWLAVEACRRALGPITQQDVRGDLEHEPPQEAYAA</sequence>
<dbReference type="PROSITE" id="PS50920">
    <property type="entry name" value="SOLCAR"/>
    <property type="match status" value="2"/>
</dbReference>
<reference evidence="11 12" key="1">
    <citation type="submission" date="2023-10" db="EMBL/GenBank/DDBJ databases">
        <authorList>
            <person name="Maclean D."/>
            <person name="Macfadyen A."/>
        </authorList>
    </citation>
    <scope>NUCLEOTIDE SEQUENCE [LARGE SCALE GENOMIC DNA]</scope>
</reference>
<comment type="similarity">
    <text evidence="2 9">Belongs to the mitochondrial carrier (TC 2.A.29) family.</text>
</comment>
<evidence type="ECO:0000256" key="8">
    <source>
        <dbReference type="PROSITE-ProRule" id="PRU00282"/>
    </source>
</evidence>
<evidence type="ECO:0000256" key="3">
    <source>
        <dbReference type="ARBA" id="ARBA00022448"/>
    </source>
</evidence>
<evidence type="ECO:0000256" key="1">
    <source>
        <dbReference type="ARBA" id="ARBA00004141"/>
    </source>
</evidence>
<name>A0AAV1HR57_9CHLO</name>
<gene>
    <name evidence="11" type="ORF">CVIRNUC_000753</name>
</gene>
<proteinExistence type="inferred from homology"/>
<dbReference type="InterPro" id="IPR023395">
    <property type="entry name" value="MCP_dom_sf"/>
</dbReference>
<protein>
    <recommendedName>
        <fullName evidence="13">Mitochondrial carrier protein</fullName>
    </recommendedName>
</protein>
<keyword evidence="5" id="KW-0677">Repeat</keyword>
<evidence type="ECO:0000256" key="6">
    <source>
        <dbReference type="ARBA" id="ARBA00022989"/>
    </source>
</evidence>
<evidence type="ECO:0000256" key="2">
    <source>
        <dbReference type="ARBA" id="ARBA00006375"/>
    </source>
</evidence>
<comment type="caution">
    <text evidence="11">The sequence shown here is derived from an EMBL/GenBank/DDBJ whole genome shotgun (WGS) entry which is preliminary data.</text>
</comment>
<comment type="subcellular location">
    <subcellularLocation>
        <location evidence="1">Membrane</location>
        <topology evidence="1">Multi-pass membrane protein</topology>
    </subcellularLocation>
</comment>
<accession>A0AAV1HR57</accession>
<keyword evidence="12" id="KW-1185">Reference proteome</keyword>